<name>K0KLP7_WICCF</name>
<proteinExistence type="inferred from homology"/>
<gene>
    <name evidence="10" type="ORF">BN7_2689</name>
</gene>
<evidence type="ECO:0000256" key="3">
    <source>
        <dbReference type="ARBA" id="ARBA00022448"/>
    </source>
</evidence>
<dbReference type="Pfam" id="PF09801">
    <property type="entry name" value="SYS1"/>
    <property type="match status" value="1"/>
</dbReference>
<dbReference type="AlphaFoldDB" id="K0KLP7"/>
<keyword evidence="8 9" id="KW-0472">Membrane</keyword>
<comment type="caution">
    <text evidence="10">The sequence shown here is derived from an EMBL/GenBank/DDBJ whole genome shotgun (WGS) entry which is preliminary data.</text>
</comment>
<dbReference type="GO" id="GO:0043001">
    <property type="term" value="P:Golgi to plasma membrane protein transport"/>
    <property type="evidence" value="ECO:0007669"/>
    <property type="project" value="TreeGrafter"/>
</dbReference>
<keyword evidence="6 9" id="KW-1133">Transmembrane helix</keyword>
<keyword evidence="5" id="KW-0653">Protein transport</keyword>
<evidence type="ECO:0000256" key="4">
    <source>
        <dbReference type="ARBA" id="ARBA00022692"/>
    </source>
</evidence>
<dbReference type="GO" id="GO:0000139">
    <property type="term" value="C:Golgi membrane"/>
    <property type="evidence" value="ECO:0007669"/>
    <property type="project" value="UniProtKB-SubCell"/>
</dbReference>
<evidence type="ECO:0000313" key="11">
    <source>
        <dbReference type="Proteomes" id="UP000009328"/>
    </source>
</evidence>
<keyword evidence="11" id="KW-1185">Reference proteome</keyword>
<keyword evidence="4 9" id="KW-0812">Transmembrane</keyword>
<evidence type="ECO:0000256" key="1">
    <source>
        <dbReference type="ARBA" id="ARBA00004653"/>
    </source>
</evidence>
<evidence type="ECO:0000313" key="10">
    <source>
        <dbReference type="EMBL" id="CCH43142.1"/>
    </source>
</evidence>
<evidence type="ECO:0000256" key="7">
    <source>
        <dbReference type="ARBA" id="ARBA00023034"/>
    </source>
</evidence>
<reference evidence="10 11" key="1">
    <citation type="journal article" date="2012" name="Eukaryot. Cell">
        <title>Draft genome sequence of Wickerhamomyces ciferrii NRRL Y-1031 F-60-10.</title>
        <authorList>
            <person name="Schneider J."/>
            <person name="Andrea H."/>
            <person name="Blom J."/>
            <person name="Jaenicke S."/>
            <person name="Ruckert C."/>
            <person name="Schorsch C."/>
            <person name="Szczepanowski R."/>
            <person name="Farwick M."/>
            <person name="Goesmann A."/>
            <person name="Puhler A."/>
            <person name="Schaffer S."/>
            <person name="Tauch A."/>
            <person name="Kohler T."/>
            <person name="Brinkrolf K."/>
        </authorList>
    </citation>
    <scope>NUCLEOTIDE SEQUENCE [LARGE SCALE GENOMIC DNA]</scope>
    <source>
        <strain evidence="11">ATCC 14091 / BCRC 22168 / CBS 111 / JCM 3599 / NBRC 0793 / NRRL Y-1031 F-60-10</strain>
    </source>
</reference>
<dbReference type="GO" id="GO:0005829">
    <property type="term" value="C:cytosol"/>
    <property type="evidence" value="ECO:0007669"/>
    <property type="project" value="GOC"/>
</dbReference>
<evidence type="ECO:0000256" key="8">
    <source>
        <dbReference type="ARBA" id="ARBA00023136"/>
    </source>
</evidence>
<dbReference type="PANTHER" id="PTHR12952">
    <property type="entry name" value="SYS1"/>
    <property type="match status" value="1"/>
</dbReference>
<keyword evidence="3" id="KW-0813">Transport</keyword>
<dbReference type="InterPro" id="IPR019185">
    <property type="entry name" value="Integral_membrane_SYS1-rel"/>
</dbReference>
<dbReference type="PANTHER" id="PTHR12952:SF0">
    <property type="entry name" value="PROTEIN SYS1 HOMOLOG"/>
    <property type="match status" value="1"/>
</dbReference>
<dbReference type="EMBL" id="CAIF01000068">
    <property type="protein sequence ID" value="CCH43142.1"/>
    <property type="molecule type" value="Genomic_DNA"/>
</dbReference>
<protein>
    <submittedName>
        <fullName evidence="10">Membrane protein</fullName>
    </submittedName>
</protein>
<dbReference type="HOGENOM" id="CLU_081382_1_0_1"/>
<evidence type="ECO:0000256" key="5">
    <source>
        <dbReference type="ARBA" id="ARBA00022927"/>
    </source>
</evidence>
<evidence type="ECO:0000256" key="2">
    <source>
        <dbReference type="ARBA" id="ARBA00008160"/>
    </source>
</evidence>
<dbReference type="eggNOG" id="KOG4697">
    <property type="taxonomic scope" value="Eukaryota"/>
</dbReference>
<accession>K0KLP7</accession>
<comment type="subcellular location">
    <subcellularLocation>
        <location evidence="1">Golgi apparatus membrane</location>
        <topology evidence="1">Multi-pass membrane protein</topology>
    </subcellularLocation>
</comment>
<dbReference type="FunCoup" id="K0KLP7">
    <property type="interactions" value="239"/>
</dbReference>
<dbReference type="InParanoid" id="K0KLP7"/>
<sequence length="200" mass="23028">MDFQSLRPWAASLQRFQGYIRVPDVSFSDFTNNQDSLSPSKITIQILILQFFYYIIATIFSFSIAWILGLDFSLDWVFNWNSVSLDNTLGLTMIGLWLFDSLLCVIFMTVIVGRSKLAWDFALTIHLINLIIVWIYSGSFPGNLVWWIVQILSCIILVSLGTWSTRWKELRETFFEGLVDPELGNGVGNQRPVIEMQDHS</sequence>
<dbReference type="GO" id="GO:0006895">
    <property type="term" value="P:Golgi to endosome transport"/>
    <property type="evidence" value="ECO:0007669"/>
    <property type="project" value="TreeGrafter"/>
</dbReference>
<organism evidence="10 11">
    <name type="scientific">Wickerhamomyces ciferrii (strain ATCC 14091 / BCRC 22168 / CBS 111 / JCM 3599 / NBRC 0793 / NRRL Y-1031 F-60-10)</name>
    <name type="common">Yeast</name>
    <name type="synonym">Pichia ciferrii</name>
    <dbReference type="NCBI Taxonomy" id="1206466"/>
    <lineage>
        <taxon>Eukaryota</taxon>
        <taxon>Fungi</taxon>
        <taxon>Dikarya</taxon>
        <taxon>Ascomycota</taxon>
        <taxon>Saccharomycotina</taxon>
        <taxon>Saccharomycetes</taxon>
        <taxon>Phaffomycetales</taxon>
        <taxon>Wickerhamomycetaceae</taxon>
        <taxon>Wickerhamomyces</taxon>
    </lineage>
</organism>
<keyword evidence="7" id="KW-0333">Golgi apparatus</keyword>
<feature type="transmembrane region" description="Helical" evidence="9">
    <location>
        <begin position="89"/>
        <end position="110"/>
    </location>
</feature>
<feature type="transmembrane region" description="Helical" evidence="9">
    <location>
        <begin position="144"/>
        <end position="163"/>
    </location>
</feature>
<dbReference type="STRING" id="1206466.K0KLP7"/>
<feature type="transmembrane region" description="Helical" evidence="9">
    <location>
        <begin position="117"/>
        <end position="138"/>
    </location>
</feature>
<evidence type="ECO:0000256" key="9">
    <source>
        <dbReference type="SAM" id="Phobius"/>
    </source>
</evidence>
<feature type="transmembrane region" description="Helical" evidence="9">
    <location>
        <begin position="51"/>
        <end position="69"/>
    </location>
</feature>
<evidence type="ECO:0000256" key="6">
    <source>
        <dbReference type="ARBA" id="ARBA00022989"/>
    </source>
</evidence>
<dbReference type="GO" id="GO:0005802">
    <property type="term" value="C:trans-Golgi network"/>
    <property type="evidence" value="ECO:0007669"/>
    <property type="project" value="TreeGrafter"/>
</dbReference>
<comment type="similarity">
    <text evidence="2">Belongs to the SYS1 family.</text>
</comment>
<dbReference type="GO" id="GO:0034067">
    <property type="term" value="P:protein localization to Golgi apparatus"/>
    <property type="evidence" value="ECO:0007669"/>
    <property type="project" value="TreeGrafter"/>
</dbReference>
<dbReference type="Proteomes" id="UP000009328">
    <property type="component" value="Unassembled WGS sequence"/>
</dbReference>